<dbReference type="InterPro" id="IPR011989">
    <property type="entry name" value="ARM-like"/>
</dbReference>
<dbReference type="eggNOG" id="KOG0211">
    <property type="taxonomic scope" value="Eukaryota"/>
</dbReference>
<gene>
    <name evidence="3" type="ORF">MONBRDRAFT_15118</name>
</gene>
<dbReference type="InParanoid" id="A9USW4"/>
<proteinExistence type="predicted"/>
<dbReference type="Gene3D" id="1.25.10.10">
    <property type="entry name" value="Leucine-rich Repeat Variant"/>
    <property type="match status" value="1"/>
</dbReference>
<dbReference type="Proteomes" id="UP000001357">
    <property type="component" value="Unassembled WGS sequence"/>
</dbReference>
<dbReference type="EMBL" id="CH991545">
    <property type="protein sequence ID" value="EDQ91137.1"/>
    <property type="molecule type" value="Genomic_DNA"/>
</dbReference>
<reference evidence="3 4" key="1">
    <citation type="journal article" date="2008" name="Nature">
        <title>The genome of the choanoflagellate Monosiga brevicollis and the origin of metazoans.</title>
        <authorList>
            <consortium name="JGI Sequencing"/>
            <person name="King N."/>
            <person name="Westbrook M.J."/>
            <person name="Young S.L."/>
            <person name="Kuo A."/>
            <person name="Abedin M."/>
            <person name="Chapman J."/>
            <person name="Fairclough S."/>
            <person name="Hellsten U."/>
            <person name="Isogai Y."/>
            <person name="Letunic I."/>
            <person name="Marr M."/>
            <person name="Pincus D."/>
            <person name="Putnam N."/>
            <person name="Rokas A."/>
            <person name="Wright K.J."/>
            <person name="Zuzow R."/>
            <person name="Dirks W."/>
            <person name="Good M."/>
            <person name="Goodstein D."/>
            <person name="Lemons D."/>
            <person name="Li W."/>
            <person name="Lyons J.B."/>
            <person name="Morris A."/>
            <person name="Nichols S."/>
            <person name="Richter D.J."/>
            <person name="Salamov A."/>
            <person name="Bork P."/>
            <person name="Lim W.A."/>
            <person name="Manning G."/>
            <person name="Miller W.T."/>
            <person name="McGinnis W."/>
            <person name="Shapiro H."/>
            <person name="Tjian R."/>
            <person name="Grigoriev I.V."/>
            <person name="Rokhsar D."/>
        </authorList>
    </citation>
    <scope>NUCLEOTIDE SEQUENCE [LARGE SCALE GENOMIC DNA]</scope>
    <source>
        <strain evidence="4">MX1 / ATCC 50154</strain>
    </source>
</reference>
<dbReference type="STRING" id="81824.A9USW4"/>
<dbReference type="AlphaFoldDB" id="A9USW4"/>
<evidence type="ECO:0000313" key="3">
    <source>
        <dbReference type="EMBL" id="EDQ91137.1"/>
    </source>
</evidence>
<evidence type="ECO:0000256" key="1">
    <source>
        <dbReference type="ARBA" id="ARBA00022737"/>
    </source>
</evidence>
<dbReference type="InterPro" id="IPR021133">
    <property type="entry name" value="HEAT_type_2"/>
</dbReference>
<feature type="non-terminal residue" evidence="3">
    <location>
        <position position="1"/>
    </location>
</feature>
<dbReference type="PROSITE" id="PS50077">
    <property type="entry name" value="HEAT_REPEAT"/>
    <property type="match status" value="1"/>
</dbReference>
<dbReference type="PANTHER" id="PTHR10648">
    <property type="entry name" value="SERINE/THREONINE-PROTEIN PHOSPHATASE PP2A 65 KDA REGULATORY SUBUNIT"/>
    <property type="match status" value="1"/>
</dbReference>
<feature type="repeat" description="HEAT" evidence="2">
    <location>
        <begin position="48"/>
        <end position="86"/>
    </location>
</feature>
<keyword evidence="4" id="KW-1185">Reference proteome</keyword>
<dbReference type="InterPro" id="IPR051023">
    <property type="entry name" value="PP2A_Regulatory_Subunit_A"/>
</dbReference>
<dbReference type="SUPFAM" id="SSF48371">
    <property type="entry name" value="ARM repeat"/>
    <property type="match status" value="1"/>
</dbReference>
<dbReference type="PANTHER" id="PTHR10648:SF1">
    <property type="entry name" value="SERINE_THREONINE-PROTEIN PHOSPHATASE 4 REGULATORY SUBUNIT 1"/>
    <property type="match status" value="1"/>
</dbReference>
<name>A9USW4_MONBE</name>
<dbReference type="RefSeq" id="XP_001743559.1">
    <property type="nucleotide sequence ID" value="XM_001743507.1"/>
</dbReference>
<dbReference type="GeneID" id="5889143"/>
<sequence length="228" mass="26090">VPDELVQLFLDMTEPDAVEKIDDDITRQCAYFFPGVVWAVGARGWPKLRAAYQKLATDDDWKTRANMAASIHKIAQIIGPELTQADLLHCFDAFWKDWDEVRASLLLHMAEFLALIPLTARHVYLPLLFSFKDTEESTFWRFRQSLAAQIAQLCYIVQEEEVYSVLCNIALELCVDPFASTRQTAYEAVSSLDVLRSSHVLSSCEFWYAVHFTRVFNFHPCSRSQLGG</sequence>
<protein>
    <submittedName>
        <fullName evidence="3">Uncharacterized protein</fullName>
    </submittedName>
</protein>
<organism evidence="3 4">
    <name type="scientific">Monosiga brevicollis</name>
    <name type="common">Choanoflagellate</name>
    <dbReference type="NCBI Taxonomy" id="81824"/>
    <lineage>
        <taxon>Eukaryota</taxon>
        <taxon>Choanoflagellata</taxon>
        <taxon>Craspedida</taxon>
        <taxon>Salpingoecidae</taxon>
        <taxon>Monosiga</taxon>
    </lineage>
</organism>
<evidence type="ECO:0000313" key="4">
    <source>
        <dbReference type="Proteomes" id="UP000001357"/>
    </source>
</evidence>
<accession>A9USW4</accession>
<dbReference type="KEGG" id="mbr:MONBRDRAFT_15118"/>
<dbReference type="InterPro" id="IPR016024">
    <property type="entry name" value="ARM-type_fold"/>
</dbReference>
<evidence type="ECO:0000256" key="2">
    <source>
        <dbReference type="PROSITE-ProRule" id="PRU00103"/>
    </source>
</evidence>
<keyword evidence="1" id="KW-0677">Repeat</keyword>